<reference evidence="13" key="1">
    <citation type="submission" date="2025-08" db="UniProtKB">
        <authorList>
            <consortium name="Ensembl"/>
        </authorList>
    </citation>
    <scope>IDENTIFICATION</scope>
</reference>
<feature type="domain" description="Origin recognition complex subunit 3 N-terminal" evidence="10">
    <location>
        <begin position="8"/>
        <end position="339"/>
    </location>
</feature>
<evidence type="ECO:0000256" key="1">
    <source>
        <dbReference type="ARBA" id="ARBA00004123"/>
    </source>
</evidence>
<evidence type="ECO:0000256" key="3">
    <source>
        <dbReference type="ARBA" id="ARBA00019085"/>
    </source>
</evidence>
<accession>A0A8B9LAK9</accession>
<dbReference type="GO" id="GO:0006270">
    <property type="term" value="P:DNA replication initiation"/>
    <property type="evidence" value="ECO:0007669"/>
    <property type="project" value="TreeGrafter"/>
</dbReference>
<keyword evidence="4" id="KW-0597">Phosphoprotein</keyword>
<evidence type="ECO:0000259" key="10">
    <source>
        <dbReference type="Pfam" id="PF07034"/>
    </source>
</evidence>
<comment type="function">
    <text evidence="9">Component of the origin recognition complex (ORC) that binds origins of replication. DNA-binding is ATP-dependent. The specific DNA sequences that define origins of replication have not been identified yet. ORC is required to assemble the pre-replication complex necessary to initiate DNA replication. Binds histone H3 and H4 trimethylation marks H3K9me3, H3K27me3 and H4K20me3.</text>
</comment>
<dbReference type="GO" id="GO:0005664">
    <property type="term" value="C:nuclear origin of replication recognition complex"/>
    <property type="evidence" value="ECO:0007669"/>
    <property type="project" value="InterPro"/>
</dbReference>
<dbReference type="InterPro" id="IPR040855">
    <property type="entry name" value="ORC_WH_C"/>
</dbReference>
<feature type="domain" description="Origin recognition complex subunit 3 insertion" evidence="12">
    <location>
        <begin position="351"/>
        <end position="505"/>
    </location>
</feature>
<evidence type="ECO:0000256" key="4">
    <source>
        <dbReference type="ARBA" id="ARBA00022553"/>
    </source>
</evidence>
<keyword evidence="6" id="KW-0238">DNA-binding</keyword>
<dbReference type="PANTHER" id="PTHR12748:SF0">
    <property type="entry name" value="ORIGIN RECOGNITION COMPLEX SUBUNIT 3"/>
    <property type="match status" value="1"/>
</dbReference>
<name>A0A8B9LAK9_ASTMX</name>
<comment type="similarity">
    <text evidence="2">Belongs to the ORC3 family.</text>
</comment>
<dbReference type="GO" id="GO:0005656">
    <property type="term" value="C:nuclear pre-replicative complex"/>
    <property type="evidence" value="ECO:0007669"/>
    <property type="project" value="TreeGrafter"/>
</dbReference>
<dbReference type="Pfam" id="PF19675">
    <property type="entry name" value="ORC3_ins"/>
    <property type="match status" value="1"/>
</dbReference>
<evidence type="ECO:0000259" key="11">
    <source>
        <dbReference type="Pfam" id="PF18137"/>
    </source>
</evidence>
<comment type="subunit">
    <text evidence="8">Component of ORC, a complex composed of at least 6 subunits: ORC1, ORC2, ORC3, ORC4, ORC5 and ORC6. ORC is regulated in a cell-cycle dependent manner. It is sequentially assembled at the exit from anaphase of mitosis and disassembled as cells enter S phase.</text>
</comment>
<evidence type="ECO:0000256" key="5">
    <source>
        <dbReference type="ARBA" id="ARBA00022705"/>
    </source>
</evidence>
<evidence type="ECO:0000256" key="6">
    <source>
        <dbReference type="ARBA" id="ARBA00023125"/>
    </source>
</evidence>
<evidence type="ECO:0000256" key="9">
    <source>
        <dbReference type="ARBA" id="ARBA00045241"/>
    </source>
</evidence>
<feature type="domain" description="Origin recognition complex subunit 3 winged helix C-terminal" evidence="11">
    <location>
        <begin position="566"/>
        <end position="678"/>
    </location>
</feature>
<dbReference type="InterPro" id="IPR020795">
    <property type="entry name" value="ORC3"/>
</dbReference>
<evidence type="ECO:0000259" key="12">
    <source>
        <dbReference type="Pfam" id="PF19675"/>
    </source>
</evidence>
<dbReference type="GO" id="GO:0003688">
    <property type="term" value="F:DNA replication origin binding"/>
    <property type="evidence" value="ECO:0007669"/>
    <property type="project" value="TreeGrafter"/>
</dbReference>
<protein>
    <recommendedName>
        <fullName evidence="3">Origin recognition complex subunit 3</fullName>
    </recommendedName>
</protein>
<keyword evidence="5" id="KW-0235">DNA replication</keyword>
<dbReference type="Ensembl" id="ENSAMXT00005053636.1">
    <property type="protein sequence ID" value="ENSAMXP00005049471.1"/>
    <property type="gene ID" value="ENSAMXG00005022009.1"/>
</dbReference>
<dbReference type="Pfam" id="PF07034">
    <property type="entry name" value="ORC3_N"/>
    <property type="match status" value="1"/>
</dbReference>
<dbReference type="InterPro" id="IPR045663">
    <property type="entry name" value="ORC3_ins"/>
</dbReference>
<dbReference type="Proteomes" id="UP000694621">
    <property type="component" value="Unplaced"/>
</dbReference>
<evidence type="ECO:0000256" key="2">
    <source>
        <dbReference type="ARBA" id="ARBA00010977"/>
    </source>
</evidence>
<proteinExistence type="inferred from homology"/>
<dbReference type="GO" id="GO:0031261">
    <property type="term" value="C:DNA replication preinitiation complex"/>
    <property type="evidence" value="ECO:0007669"/>
    <property type="project" value="TreeGrafter"/>
</dbReference>
<evidence type="ECO:0000313" key="13">
    <source>
        <dbReference type="Ensembl" id="ENSAMXP00005049471.1"/>
    </source>
</evidence>
<evidence type="ECO:0000256" key="8">
    <source>
        <dbReference type="ARBA" id="ARBA00026084"/>
    </source>
</evidence>
<dbReference type="AlphaFoldDB" id="A0A8B9LAK9"/>
<dbReference type="CDD" id="cd20704">
    <property type="entry name" value="Orc3"/>
    <property type="match status" value="1"/>
</dbReference>
<sequence>STTSSILQSYNSQKRTVAVDEYFTDGSDDCGNGRERFNICQTLWEKIKMDTEVLQEELNTKILDSLLDFIKRCTSSFQSRTDDWTSHMRASEIPTAALVLGVNVPDHDVTFQSLSELLRKSVTPFAVSVQAKECAALKNLMQKVLERLMGVGVTLEDDEEDTGIHLPHKKVSCSVSALSQWYKSMMKTRAIKSPDKTGGSENGFSQSPPIIVIFKDFEAFNPRVLQDFILICNRYIQELPFIFIFGIATSPSTIQHMLPHSVSSLLCIELFQSLPCTQHLATVIDKLILTSQFPFKLSSKVLQVLVSIFLYHDFSVRNFVKGLQLALLEHFHSQPLSVLCCGKNEALLYAQKLSHQDVEMVRQLPSFMRYVENREPQEQVHLLTSDEGVREVCQRFLKDLRKYHKNYYPVLKCLHSLTSSLPKYPLGKQVRGLALIRPIYMSTISKTLVHYLLGHVMYRLLAKDELVLSLRKCADILKPDKTKKMKSALQQLENYIAKFEQLDSKYFFFFFFFFFLNSTTNYFKICSSAISLLRSYLTPPELQPLNEVCYYSSSGVLRRHLNATPRTSIQTALSHPFYYLQNESLKTDAGTVSNSAPDICIAYKLHLECGRLINLFDWLEAYATVTSAAEGKDPDSEDFGKVDELKHARFIQAVSELEFLGFVKSTKQKTDHVARLTWGGC</sequence>
<organism evidence="13 14">
    <name type="scientific">Astyanax mexicanus</name>
    <name type="common">Blind cave fish</name>
    <name type="synonym">Astyanax fasciatus mexicanus</name>
    <dbReference type="NCBI Taxonomy" id="7994"/>
    <lineage>
        <taxon>Eukaryota</taxon>
        <taxon>Metazoa</taxon>
        <taxon>Chordata</taxon>
        <taxon>Craniata</taxon>
        <taxon>Vertebrata</taxon>
        <taxon>Euteleostomi</taxon>
        <taxon>Actinopterygii</taxon>
        <taxon>Neopterygii</taxon>
        <taxon>Teleostei</taxon>
        <taxon>Ostariophysi</taxon>
        <taxon>Characiformes</taxon>
        <taxon>Characoidei</taxon>
        <taxon>Acestrorhamphidae</taxon>
        <taxon>Acestrorhamphinae</taxon>
        <taxon>Astyanax</taxon>
    </lineage>
</organism>
<keyword evidence="7" id="KW-0539">Nucleus</keyword>
<dbReference type="PANTHER" id="PTHR12748">
    <property type="entry name" value="ORIGIN RECOGNITION COMPLEX SUBUNIT 3"/>
    <property type="match status" value="1"/>
</dbReference>
<evidence type="ECO:0000313" key="14">
    <source>
        <dbReference type="Proteomes" id="UP000694621"/>
    </source>
</evidence>
<dbReference type="Pfam" id="PF18137">
    <property type="entry name" value="WHD_ORC"/>
    <property type="match status" value="1"/>
</dbReference>
<dbReference type="InterPro" id="IPR045667">
    <property type="entry name" value="ORC3_N"/>
</dbReference>
<comment type="subcellular location">
    <subcellularLocation>
        <location evidence="1">Nucleus</location>
    </subcellularLocation>
</comment>
<evidence type="ECO:0000256" key="7">
    <source>
        <dbReference type="ARBA" id="ARBA00023242"/>
    </source>
</evidence>